<reference evidence="2" key="1">
    <citation type="submission" date="2016-11" db="UniProtKB">
        <authorList>
            <consortium name="WormBaseParasite"/>
        </authorList>
    </citation>
    <scope>IDENTIFICATION</scope>
</reference>
<organism evidence="1 2">
    <name type="scientific">Steinernema glaseri</name>
    <dbReference type="NCBI Taxonomy" id="37863"/>
    <lineage>
        <taxon>Eukaryota</taxon>
        <taxon>Metazoa</taxon>
        <taxon>Ecdysozoa</taxon>
        <taxon>Nematoda</taxon>
        <taxon>Chromadorea</taxon>
        <taxon>Rhabditida</taxon>
        <taxon>Tylenchina</taxon>
        <taxon>Panagrolaimomorpha</taxon>
        <taxon>Strongyloidoidea</taxon>
        <taxon>Steinernematidae</taxon>
        <taxon>Steinernema</taxon>
    </lineage>
</organism>
<dbReference type="AlphaFoldDB" id="A0A1I8AIU3"/>
<dbReference type="Proteomes" id="UP000095287">
    <property type="component" value="Unplaced"/>
</dbReference>
<name>A0A1I8AIU3_9BILA</name>
<keyword evidence="1" id="KW-1185">Reference proteome</keyword>
<protein>
    <submittedName>
        <fullName evidence="2">DUF5110 domain-containing protein</fullName>
    </submittedName>
</protein>
<sequence>MRSPLVQLQYPCAHIEFPVHSDCGVQTPPGGTVTHVDQGPLSVTYRTAGYGALEGSEALGGSRERRRSGTAWRVTVDSRRTLLLPPDTAVSILFETIGTLTQRLPAYGIGHTVHTVARITETAEGDEVPKRIPFSAGNRVSKERVSWVPEGR</sequence>
<proteinExistence type="predicted"/>
<accession>A0A1I8AIU3</accession>
<evidence type="ECO:0000313" key="1">
    <source>
        <dbReference type="Proteomes" id="UP000095287"/>
    </source>
</evidence>
<dbReference type="WBParaSite" id="L893_g5909.t1">
    <property type="protein sequence ID" value="L893_g5909.t1"/>
    <property type="gene ID" value="L893_g5909"/>
</dbReference>
<evidence type="ECO:0000313" key="2">
    <source>
        <dbReference type="WBParaSite" id="L893_g5909.t1"/>
    </source>
</evidence>